<accession>A0A9P0C2Y1</accession>
<organism evidence="1 2">
    <name type="scientific">Chrysodeixis includens</name>
    <name type="common">Soybean looper</name>
    <name type="synonym">Pseudoplusia includens</name>
    <dbReference type="NCBI Taxonomy" id="689277"/>
    <lineage>
        <taxon>Eukaryota</taxon>
        <taxon>Metazoa</taxon>
        <taxon>Ecdysozoa</taxon>
        <taxon>Arthropoda</taxon>
        <taxon>Hexapoda</taxon>
        <taxon>Insecta</taxon>
        <taxon>Pterygota</taxon>
        <taxon>Neoptera</taxon>
        <taxon>Endopterygota</taxon>
        <taxon>Lepidoptera</taxon>
        <taxon>Glossata</taxon>
        <taxon>Ditrysia</taxon>
        <taxon>Noctuoidea</taxon>
        <taxon>Noctuidae</taxon>
        <taxon>Plusiinae</taxon>
        <taxon>Chrysodeixis</taxon>
    </lineage>
</organism>
<keyword evidence="2" id="KW-1185">Reference proteome</keyword>
<evidence type="ECO:0000313" key="1">
    <source>
        <dbReference type="EMBL" id="CAH0625700.1"/>
    </source>
</evidence>
<gene>
    <name evidence="1" type="ORF">CINC_LOCUS12247</name>
</gene>
<name>A0A9P0C2Y1_CHRIL</name>
<dbReference type="Proteomes" id="UP001154114">
    <property type="component" value="Chromosome 7"/>
</dbReference>
<dbReference type="EMBL" id="LR824010">
    <property type="protein sequence ID" value="CAH0625700.1"/>
    <property type="molecule type" value="Genomic_DNA"/>
</dbReference>
<reference evidence="1" key="1">
    <citation type="submission" date="2021-12" db="EMBL/GenBank/DDBJ databases">
        <authorList>
            <person name="King R."/>
        </authorList>
    </citation>
    <scope>NUCLEOTIDE SEQUENCE</scope>
</reference>
<dbReference type="AlphaFoldDB" id="A0A9P0C2Y1"/>
<protein>
    <submittedName>
        <fullName evidence="1">Uncharacterized protein</fullName>
    </submittedName>
</protein>
<evidence type="ECO:0000313" key="2">
    <source>
        <dbReference type="Proteomes" id="UP001154114"/>
    </source>
</evidence>
<sequence length="178" mass="20812">MSFAKRWSPPCARPPGIRARDATVMWCYVAAQLDTPRCARYLHVLFIYSMISLSFFDEVGHEVLPGIMAQWTFQILACKCKLVMIVKIYLKNFVTKYHNTVLHQCRCLTGYINIYSRFFILSECYLAISPRTFVHIRNLHSRTRRRYFCVTGHLNKFFDKISTVFGCFDAGHEARGVY</sequence>
<proteinExistence type="predicted"/>